<feature type="compositionally biased region" description="Basic and acidic residues" evidence="1">
    <location>
        <begin position="74"/>
        <end position="92"/>
    </location>
</feature>
<reference evidence="2" key="1">
    <citation type="journal article" date="2015" name="Sci. Rep.">
        <title>Spliced leader RNA trans-splicing discovered in copepods.</title>
        <authorList>
            <person name="Yang F."/>
            <person name="Xu D."/>
            <person name="Zhuang Y."/>
            <person name="Yi X."/>
            <person name="Huang Y."/>
            <person name="Chen H."/>
            <person name="Lin S."/>
            <person name="Campbell D.A."/>
            <person name="Sturm N.R."/>
            <person name="Liu G."/>
            <person name="Zhang H."/>
        </authorList>
    </citation>
    <scope>NUCLEOTIDE SEQUENCE</scope>
</reference>
<organism evidence="2">
    <name type="scientific">Acartia pacifica</name>
    <name type="common">Copepod</name>
    <dbReference type="NCBI Taxonomy" id="335913"/>
    <lineage>
        <taxon>Eukaryota</taxon>
        <taxon>Metazoa</taxon>
        <taxon>Ecdysozoa</taxon>
        <taxon>Arthropoda</taxon>
        <taxon>Crustacea</taxon>
        <taxon>Multicrustacea</taxon>
        <taxon>Hexanauplia</taxon>
        <taxon>Copepoda</taxon>
        <taxon>Calanoida</taxon>
        <taxon>Acartiidae</taxon>
        <taxon>Acartia</taxon>
    </lineage>
</organism>
<feature type="non-terminal residue" evidence="2">
    <location>
        <position position="116"/>
    </location>
</feature>
<proteinExistence type="evidence at transcript level"/>
<sequence length="116" mass="13198">MTGSVDIGMNVVMPIKDNLKSSEEEVPHEATSINGSKESFEQHDESSPNDEVTEIETKEQNHDSEEGSQDIEENTEKEQDRNKRKRTREDSGTRSPKKKKATRKYISTSVFEQIIA</sequence>
<feature type="compositionally biased region" description="Basic and acidic residues" evidence="1">
    <location>
        <begin position="55"/>
        <end position="65"/>
    </location>
</feature>
<evidence type="ECO:0000256" key="1">
    <source>
        <dbReference type="SAM" id="MobiDB-lite"/>
    </source>
</evidence>
<evidence type="ECO:0000313" key="2">
    <source>
        <dbReference type="EMBL" id="ALS04015.1"/>
    </source>
</evidence>
<feature type="compositionally biased region" description="Basic and acidic residues" evidence="1">
    <location>
        <begin position="17"/>
        <end position="28"/>
    </location>
</feature>
<feature type="compositionally biased region" description="Polar residues" evidence="1">
    <location>
        <begin position="105"/>
        <end position="116"/>
    </location>
</feature>
<feature type="region of interest" description="Disordered" evidence="1">
    <location>
        <begin position="1"/>
        <end position="116"/>
    </location>
</feature>
<accession>A0A0U2UR65</accession>
<dbReference type="EMBL" id="KT754181">
    <property type="protein sequence ID" value="ALS04015.1"/>
    <property type="molecule type" value="mRNA"/>
</dbReference>
<dbReference type="AlphaFoldDB" id="A0A0U2UR65"/>
<name>A0A0U2UR65_ACAPC</name>
<protein>
    <submittedName>
        <fullName evidence="2">Uncharacterized protein</fullName>
    </submittedName>
</protein>